<dbReference type="AlphaFoldDB" id="A0A8E5HX84"/>
<protein>
    <submittedName>
        <fullName evidence="1">Uncharacterized protein</fullName>
    </submittedName>
</protein>
<sequence>MRGVVKLGAKGEVMELVVSRNSATAWGAEMDCDDGGRRRPGTSEELLRRVVWFNEDDGVQAESDE</sequence>
<proteinExistence type="predicted"/>
<organism evidence="1 2">
    <name type="scientific">Ustilaginoidea virens</name>
    <name type="common">Rice false smut fungus</name>
    <name type="synonym">Villosiclava virens</name>
    <dbReference type="NCBI Taxonomy" id="1159556"/>
    <lineage>
        <taxon>Eukaryota</taxon>
        <taxon>Fungi</taxon>
        <taxon>Dikarya</taxon>
        <taxon>Ascomycota</taxon>
        <taxon>Pezizomycotina</taxon>
        <taxon>Sordariomycetes</taxon>
        <taxon>Hypocreomycetidae</taxon>
        <taxon>Hypocreales</taxon>
        <taxon>Clavicipitaceae</taxon>
        <taxon>Ustilaginoidea</taxon>
    </lineage>
</organism>
<gene>
    <name evidence="1" type="ORF">UV8b_07459</name>
</gene>
<dbReference type="Proteomes" id="UP000027002">
    <property type="component" value="Chromosome 6"/>
</dbReference>
<reference evidence="1" key="1">
    <citation type="submission" date="2020-03" db="EMBL/GenBank/DDBJ databases">
        <title>A mixture of massive structural variations and highly conserved coding sequences in Ustilaginoidea virens genome.</title>
        <authorList>
            <person name="Zhang K."/>
            <person name="Zhao Z."/>
            <person name="Zhang Z."/>
            <person name="Li Y."/>
            <person name="Hsiang T."/>
            <person name="Sun W."/>
        </authorList>
    </citation>
    <scope>NUCLEOTIDE SEQUENCE</scope>
    <source>
        <strain evidence="1">UV-8b</strain>
    </source>
</reference>
<dbReference type="RefSeq" id="XP_043000891.1">
    <property type="nucleotide sequence ID" value="XM_043144956.1"/>
</dbReference>
<dbReference type="KEGG" id="uvi:66068236"/>
<accession>A0A8E5HX84</accession>
<name>A0A8E5HX84_USTVR</name>
<dbReference type="GeneID" id="66068236"/>
<evidence type="ECO:0000313" key="1">
    <source>
        <dbReference type="EMBL" id="QUC23218.1"/>
    </source>
</evidence>
<dbReference type="EMBL" id="CP072758">
    <property type="protein sequence ID" value="QUC23218.1"/>
    <property type="molecule type" value="Genomic_DNA"/>
</dbReference>
<keyword evidence="2" id="KW-1185">Reference proteome</keyword>
<evidence type="ECO:0000313" key="2">
    <source>
        <dbReference type="Proteomes" id="UP000027002"/>
    </source>
</evidence>